<dbReference type="Gene3D" id="3.10.310.10">
    <property type="entry name" value="Diaminopimelate Epimerase, Chain A, domain 1"/>
    <property type="match status" value="2"/>
</dbReference>
<gene>
    <name evidence="4" type="ORF">GGR14_001467</name>
</gene>
<dbReference type="EMBL" id="JACIES010000003">
    <property type="protein sequence ID" value="MBB4025683.1"/>
    <property type="molecule type" value="Genomic_DNA"/>
</dbReference>
<dbReference type="NCBIfam" id="TIGR00654">
    <property type="entry name" value="PhzF_family"/>
    <property type="match status" value="1"/>
</dbReference>
<sequence>MKVYVVSAFCMNGSGGNKAGVVLDEFIPNSNVKIALAARLGYSETVFLSDSGKADFKLEYFTPKGEVPLCGHATIASFIVLRELGRLKKSEYTIETAAGLLKVWIDGDGLVFMEQNSPSFFEIIPNERLTSCFHPLSLDERFPARIVSTGLRDIIMPISTSNALEIMVPDFKAISILSKEMKCIGIHCFALTGSDIDNTPTAICRNFAPLYGINEEAATGTSNCALACYLHDLGIRPQRYIFEQGHNLSCVSRIIVELKTDTNILGVRVGGDGVVEGMLDKNTSIWE</sequence>
<keyword evidence="2" id="KW-0413">Isomerase</keyword>
<accession>A0A7W6HWG7</accession>
<reference evidence="4 5" key="1">
    <citation type="submission" date="2020-08" db="EMBL/GenBank/DDBJ databases">
        <title>Genomic Encyclopedia of Type Strains, Phase IV (KMG-IV): sequencing the most valuable type-strain genomes for metagenomic binning, comparative biology and taxonomic classification.</title>
        <authorList>
            <person name="Goeker M."/>
        </authorList>
    </citation>
    <scope>NUCLEOTIDE SEQUENCE [LARGE SCALE GENOMIC DNA]</scope>
    <source>
        <strain evidence="4 5">DSM 105721</strain>
    </source>
</reference>
<protein>
    <submittedName>
        <fullName evidence="4">PhzF family phenazine biosynthesis protein</fullName>
    </submittedName>
</protein>
<dbReference type="GeneID" id="93100202"/>
<keyword evidence="5" id="KW-1185">Reference proteome</keyword>
<dbReference type="Proteomes" id="UP000546007">
    <property type="component" value="Unassembled WGS sequence"/>
</dbReference>
<proteinExistence type="inferred from homology"/>
<dbReference type="Pfam" id="PF02567">
    <property type="entry name" value="PhzC-PhzF"/>
    <property type="match status" value="1"/>
</dbReference>
<evidence type="ECO:0000256" key="3">
    <source>
        <dbReference type="PIRSR" id="PIRSR016184-1"/>
    </source>
</evidence>
<evidence type="ECO:0000256" key="1">
    <source>
        <dbReference type="ARBA" id="ARBA00008270"/>
    </source>
</evidence>
<dbReference type="PANTHER" id="PTHR13774">
    <property type="entry name" value="PHENAZINE BIOSYNTHESIS PROTEIN"/>
    <property type="match status" value="1"/>
</dbReference>
<dbReference type="PANTHER" id="PTHR13774:SF39">
    <property type="entry name" value="BIOSYNTHESIS PROTEIN, PUTATIVE-RELATED"/>
    <property type="match status" value="1"/>
</dbReference>
<evidence type="ECO:0000313" key="5">
    <source>
        <dbReference type="Proteomes" id="UP000546007"/>
    </source>
</evidence>
<dbReference type="SUPFAM" id="SSF54506">
    <property type="entry name" value="Diaminopimelate epimerase-like"/>
    <property type="match status" value="1"/>
</dbReference>
<dbReference type="PIRSF" id="PIRSF016184">
    <property type="entry name" value="PhzC_PhzF"/>
    <property type="match status" value="1"/>
</dbReference>
<evidence type="ECO:0000256" key="2">
    <source>
        <dbReference type="ARBA" id="ARBA00023235"/>
    </source>
</evidence>
<dbReference type="OrthoDB" id="9788221at2"/>
<name>A0A7W6HWG7_9BACT</name>
<dbReference type="RefSeq" id="WP_124318398.1">
    <property type="nucleotide sequence ID" value="NZ_AP028155.1"/>
</dbReference>
<dbReference type="InterPro" id="IPR003719">
    <property type="entry name" value="Phenazine_PhzF-like"/>
</dbReference>
<comment type="similarity">
    <text evidence="1">Belongs to the PhzF family.</text>
</comment>
<feature type="active site" evidence="3">
    <location>
        <position position="44"/>
    </location>
</feature>
<comment type="caution">
    <text evidence="4">The sequence shown here is derived from an EMBL/GenBank/DDBJ whole genome shotgun (WGS) entry which is preliminary data.</text>
</comment>
<organism evidence="4 5">
    <name type="scientific">Butyricimonas faecihominis</name>
    <dbReference type="NCBI Taxonomy" id="1472416"/>
    <lineage>
        <taxon>Bacteria</taxon>
        <taxon>Pseudomonadati</taxon>
        <taxon>Bacteroidota</taxon>
        <taxon>Bacteroidia</taxon>
        <taxon>Bacteroidales</taxon>
        <taxon>Odoribacteraceae</taxon>
        <taxon>Butyricimonas</taxon>
    </lineage>
</organism>
<dbReference type="GO" id="GO:0016853">
    <property type="term" value="F:isomerase activity"/>
    <property type="evidence" value="ECO:0007669"/>
    <property type="project" value="UniProtKB-KW"/>
</dbReference>
<evidence type="ECO:0000313" key="4">
    <source>
        <dbReference type="EMBL" id="MBB4025683.1"/>
    </source>
</evidence>
<dbReference type="GO" id="GO:0005737">
    <property type="term" value="C:cytoplasm"/>
    <property type="evidence" value="ECO:0007669"/>
    <property type="project" value="TreeGrafter"/>
</dbReference>
<dbReference type="AlphaFoldDB" id="A0A7W6HWG7"/>